<protein>
    <recommendedName>
        <fullName evidence="5">No apical meristem-associated C-terminal domain-containing protein</fullName>
    </recommendedName>
</protein>
<evidence type="ECO:0000256" key="1">
    <source>
        <dbReference type="SAM" id="Coils"/>
    </source>
</evidence>
<evidence type="ECO:0000256" key="2">
    <source>
        <dbReference type="SAM" id="MobiDB-lite"/>
    </source>
</evidence>
<sequence length="442" mass="47953">MGCKKATPKPDGIKEAPTRKSQRSAGDDRKSADEADGGRVHVEWDDDFSKTLLAAITDNPAIKQGLFPSPGANVSTTNGGDKGKAEFHCQLASMMFSTHPKFADKFALANTPKLKTVWANKIKNRLRNMVDTTTAYMAELGETGSGLSKEDLIQDPDIANRRAAINEECPWYEDMHALIAEHPNRVPIGLGNSTTAVDESVMAEDNDLSTHDESTDDGGSETEEVTTKDQDLIEVEVSSDSDDHEVTLTTKLEPDITTHTLLSAPNTDVPISSTLAKCKLKTEAAKPKPAVINHSAAKLTPRPVKKTKVREFADVAQAMETTEQEKISLKKARLEREKAKIEKRAAQRSKKWEYKQEKLRVQASITKLKMEQAHAIEMAKMQLGGAGGSSSSREASAAIAQPPSMMSMFDGMFEGGDAGADFDEANTFMGFTGLTGHQEGGV</sequence>
<evidence type="ECO:0000313" key="3">
    <source>
        <dbReference type="EMBL" id="TFY76755.1"/>
    </source>
</evidence>
<gene>
    <name evidence="3" type="ORF">EWM64_g7256</name>
</gene>
<evidence type="ECO:0008006" key="5">
    <source>
        <dbReference type="Google" id="ProtNLM"/>
    </source>
</evidence>
<reference evidence="3 4" key="1">
    <citation type="submission" date="2019-02" db="EMBL/GenBank/DDBJ databases">
        <title>Genome sequencing of the rare red list fungi Hericium alpestre (H. flagellum).</title>
        <authorList>
            <person name="Buettner E."/>
            <person name="Kellner H."/>
        </authorList>
    </citation>
    <scope>NUCLEOTIDE SEQUENCE [LARGE SCALE GENOMIC DNA]</scope>
    <source>
        <strain evidence="3 4">DSM 108284</strain>
    </source>
</reference>
<dbReference type="EMBL" id="SFCI01001104">
    <property type="protein sequence ID" value="TFY76755.1"/>
    <property type="molecule type" value="Genomic_DNA"/>
</dbReference>
<organism evidence="3 4">
    <name type="scientific">Hericium alpestre</name>
    <dbReference type="NCBI Taxonomy" id="135208"/>
    <lineage>
        <taxon>Eukaryota</taxon>
        <taxon>Fungi</taxon>
        <taxon>Dikarya</taxon>
        <taxon>Basidiomycota</taxon>
        <taxon>Agaricomycotina</taxon>
        <taxon>Agaricomycetes</taxon>
        <taxon>Russulales</taxon>
        <taxon>Hericiaceae</taxon>
        <taxon>Hericium</taxon>
    </lineage>
</organism>
<name>A0A4Y9ZQ84_9AGAM</name>
<feature type="region of interest" description="Disordered" evidence="2">
    <location>
        <begin position="205"/>
        <end position="229"/>
    </location>
</feature>
<dbReference type="Proteomes" id="UP000298061">
    <property type="component" value="Unassembled WGS sequence"/>
</dbReference>
<feature type="coiled-coil region" evidence="1">
    <location>
        <begin position="324"/>
        <end position="351"/>
    </location>
</feature>
<proteinExistence type="predicted"/>
<accession>A0A4Y9ZQ84</accession>
<keyword evidence="1" id="KW-0175">Coiled coil</keyword>
<feature type="compositionally biased region" description="Basic and acidic residues" evidence="2">
    <location>
        <begin position="25"/>
        <end position="41"/>
    </location>
</feature>
<comment type="caution">
    <text evidence="3">The sequence shown here is derived from an EMBL/GenBank/DDBJ whole genome shotgun (WGS) entry which is preliminary data.</text>
</comment>
<feature type="region of interest" description="Disordered" evidence="2">
    <location>
        <begin position="1"/>
        <end position="41"/>
    </location>
</feature>
<dbReference type="OrthoDB" id="3266275at2759"/>
<keyword evidence="4" id="KW-1185">Reference proteome</keyword>
<dbReference type="AlphaFoldDB" id="A0A4Y9ZQ84"/>
<evidence type="ECO:0000313" key="4">
    <source>
        <dbReference type="Proteomes" id="UP000298061"/>
    </source>
</evidence>
<feature type="compositionally biased region" description="Acidic residues" evidence="2">
    <location>
        <begin position="214"/>
        <end position="224"/>
    </location>
</feature>